<name>A0A161LGH0_9BACT</name>
<dbReference type="PANTHER" id="PTHR43630:SF1">
    <property type="entry name" value="POLY-BETA-1,6-N-ACETYL-D-GLUCOSAMINE SYNTHASE"/>
    <property type="match status" value="1"/>
</dbReference>
<dbReference type="Gene3D" id="3.90.550.10">
    <property type="entry name" value="Spore Coat Polysaccharide Biosynthesis Protein SpsA, Chain A"/>
    <property type="match status" value="1"/>
</dbReference>
<dbReference type="STRING" id="681398.PJIAN_4550"/>
<evidence type="ECO:0000256" key="4">
    <source>
        <dbReference type="SAM" id="Phobius"/>
    </source>
</evidence>
<organism evidence="6 7">
    <name type="scientific">Paludibacter jiangxiensis</name>
    <dbReference type="NCBI Taxonomy" id="681398"/>
    <lineage>
        <taxon>Bacteria</taxon>
        <taxon>Pseudomonadati</taxon>
        <taxon>Bacteroidota</taxon>
        <taxon>Bacteroidia</taxon>
        <taxon>Bacteroidales</taxon>
        <taxon>Paludibacteraceae</taxon>
        <taxon>Paludibacter</taxon>
    </lineage>
</organism>
<evidence type="ECO:0000313" key="7">
    <source>
        <dbReference type="Proteomes" id="UP000076586"/>
    </source>
</evidence>
<dbReference type="OrthoDB" id="9810303at2"/>
<dbReference type="SUPFAM" id="SSF53448">
    <property type="entry name" value="Nucleotide-diphospho-sugar transferases"/>
    <property type="match status" value="1"/>
</dbReference>
<feature type="domain" description="Glycosyltransferase 2-like" evidence="5">
    <location>
        <begin position="5"/>
        <end position="167"/>
    </location>
</feature>
<sequence length="338" mass="38363">MESISVICPTYNERPNITQCLESVVSSSYEKDKMEVVFVDGMSNDGTRDIIIRYTRQYSYIRMIDNPKKSAPSALNIGIRATTGSIIIRLDAHATYPPDYFRILVTNLIETQADNVGVVIRSLPLNNSLIANAIAMAVSSRFGVGNSYCRIGTDKLKEVDTVPFGCFHRELFSRIGMFDEELIRNQDDEFNARIIKNGGKIVLIPDIKVIYYPRDEVSKIAKMFYQYGLFKPLVNKKNGKPATIRQFFPLLFLLGLLVGGAMAFRANAFLWVYICFIGLYFATALGFAQNKIEKRHPKGLLLMIPWVFFVMHISYGWGYLVGIFKLLIHSNFNALTNR</sequence>
<evidence type="ECO:0000313" key="6">
    <source>
        <dbReference type="EMBL" id="GAT64007.1"/>
    </source>
</evidence>
<dbReference type="InterPro" id="IPR029044">
    <property type="entry name" value="Nucleotide-diphossugar_trans"/>
</dbReference>
<dbReference type="EMBL" id="BDCR01000004">
    <property type="protein sequence ID" value="GAT64007.1"/>
    <property type="molecule type" value="Genomic_DNA"/>
</dbReference>
<dbReference type="Proteomes" id="UP000076586">
    <property type="component" value="Unassembled WGS sequence"/>
</dbReference>
<dbReference type="CDD" id="cd02525">
    <property type="entry name" value="Succinoglycan_BP_ExoA"/>
    <property type="match status" value="1"/>
</dbReference>
<dbReference type="AlphaFoldDB" id="A0A161LGH0"/>
<keyword evidence="4" id="KW-1133">Transmembrane helix</keyword>
<proteinExistence type="inferred from homology"/>
<reference evidence="7" key="2">
    <citation type="journal article" date="2017" name="Genome Announc.">
        <title>Draft genome sequence of Paludibacter jiangxiensis NM7(T), a propionate-producing fermentative bacterium.</title>
        <authorList>
            <person name="Qiu Y.-L."/>
            <person name="Tourlousse D.M."/>
            <person name="Matsuura N."/>
            <person name="Ohashi A."/>
            <person name="Sekiguchi Y."/>
        </authorList>
    </citation>
    <scope>NUCLEOTIDE SEQUENCE [LARGE SCALE GENOMIC DNA]</scope>
    <source>
        <strain evidence="7">NM7</strain>
    </source>
</reference>
<evidence type="ECO:0000256" key="2">
    <source>
        <dbReference type="ARBA" id="ARBA00022676"/>
    </source>
</evidence>
<reference evidence="7" key="1">
    <citation type="submission" date="2016-04" db="EMBL/GenBank/DDBJ databases">
        <title>Draft genome sequence of Paludibacter jiangxiensis strain NM7.</title>
        <authorList>
            <person name="Qiu Y."/>
            <person name="Matsuura N."/>
            <person name="Ohashi A."/>
            <person name="Tourlousse M.D."/>
            <person name="Sekiguchi Y."/>
        </authorList>
    </citation>
    <scope>NUCLEOTIDE SEQUENCE [LARGE SCALE GENOMIC DNA]</scope>
    <source>
        <strain evidence="7">NM7</strain>
    </source>
</reference>
<evidence type="ECO:0000259" key="5">
    <source>
        <dbReference type="Pfam" id="PF00535"/>
    </source>
</evidence>
<comment type="caution">
    <text evidence="6">The sequence shown here is derived from an EMBL/GenBank/DDBJ whole genome shotgun (WGS) entry which is preliminary data.</text>
</comment>
<evidence type="ECO:0000256" key="1">
    <source>
        <dbReference type="ARBA" id="ARBA00006739"/>
    </source>
</evidence>
<dbReference type="InterPro" id="IPR001173">
    <property type="entry name" value="Glyco_trans_2-like"/>
</dbReference>
<keyword evidence="7" id="KW-1185">Reference proteome</keyword>
<protein>
    <submittedName>
        <fullName evidence="6">Glycosyltransferase</fullName>
    </submittedName>
</protein>
<comment type="similarity">
    <text evidence="1">Belongs to the glycosyltransferase 2 family.</text>
</comment>
<dbReference type="RefSeq" id="WP_068705716.1">
    <property type="nucleotide sequence ID" value="NZ_BDCR01000004.1"/>
</dbReference>
<dbReference type="PANTHER" id="PTHR43630">
    <property type="entry name" value="POLY-BETA-1,6-N-ACETYL-D-GLUCOSAMINE SYNTHASE"/>
    <property type="match status" value="1"/>
</dbReference>
<keyword evidence="2" id="KW-0328">Glycosyltransferase</keyword>
<accession>A0A161LGH0</accession>
<keyword evidence="3 6" id="KW-0808">Transferase</keyword>
<feature type="transmembrane region" description="Helical" evidence="4">
    <location>
        <begin position="300"/>
        <end position="328"/>
    </location>
</feature>
<evidence type="ECO:0000256" key="3">
    <source>
        <dbReference type="ARBA" id="ARBA00022679"/>
    </source>
</evidence>
<keyword evidence="4" id="KW-0812">Transmembrane</keyword>
<dbReference type="Pfam" id="PF00535">
    <property type="entry name" value="Glycos_transf_2"/>
    <property type="match status" value="1"/>
</dbReference>
<dbReference type="GO" id="GO:0016757">
    <property type="term" value="F:glycosyltransferase activity"/>
    <property type="evidence" value="ECO:0007669"/>
    <property type="project" value="UniProtKB-KW"/>
</dbReference>
<feature type="transmembrane region" description="Helical" evidence="4">
    <location>
        <begin position="270"/>
        <end position="288"/>
    </location>
</feature>
<gene>
    <name evidence="6" type="ORF">PJIAN_4550</name>
</gene>
<feature type="transmembrane region" description="Helical" evidence="4">
    <location>
        <begin position="247"/>
        <end position="264"/>
    </location>
</feature>
<keyword evidence="4" id="KW-0472">Membrane</keyword>